<accession>A0ABT2I150</accession>
<evidence type="ECO:0000313" key="1">
    <source>
        <dbReference type="EMBL" id="MCT2398526.1"/>
    </source>
</evidence>
<sequence length="155" mass="16445">MASVRAQIFAAVKAKLETVKADLSFQSVLVNPREEVGEDQMNALLFWHGGDLEPDGLTGHVDRRQLEFTVGWMVRETSATPAEDLLDAAFVAVSDALMNPADIQLSGLAIAITQGALSDPMIGRARSGALILGGQACDFAVEYLAREGDASTVSP</sequence>
<keyword evidence="2" id="KW-1185">Reference proteome</keyword>
<gene>
    <name evidence="1" type="ORF">NZK81_03090</name>
</gene>
<proteinExistence type="predicted"/>
<dbReference type="Proteomes" id="UP001165583">
    <property type="component" value="Unassembled WGS sequence"/>
</dbReference>
<comment type="caution">
    <text evidence="1">The sequence shown here is derived from an EMBL/GenBank/DDBJ whole genome shotgun (WGS) entry which is preliminary data.</text>
</comment>
<name>A0ABT2I150_9SPHN</name>
<dbReference type="RefSeq" id="WP_260043698.1">
    <property type="nucleotide sequence ID" value="NZ_JANZXA010000001.1"/>
</dbReference>
<reference evidence="1" key="1">
    <citation type="submission" date="2022-09" db="EMBL/GenBank/DDBJ databases">
        <title>Novosphingobium sp. Nov., a polycyclic aromatic hydrocarbon-degrading bacterium isolated form mangrove sediments in HongKong.</title>
        <authorList>
            <person name="Hu Z."/>
        </authorList>
    </citation>
    <scope>NUCLEOTIDE SEQUENCE</scope>
    <source>
        <strain evidence="1">HK4-1</strain>
    </source>
</reference>
<dbReference type="EMBL" id="JANZXA010000001">
    <property type="protein sequence ID" value="MCT2398526.1"/>
    <property type="molecule type" value="Genomic_DNA"/>
</dbReference>
<protein>
    <submittedName>
        <fullName evidence="1">Uncharacterized protein</fullName>
    </submittedName>
</protein>
<organism evidence="1 2">
    <name type="scientific">Novosphingobium mangrovi</name>
    <name type="common">ex Huang et al. 2023</name>
    <dbReference type="NCBI Taxonomy" id="2976432"/>
    <lineage>
        <taxon>Bacteria</taxon>
        <taxon>Pseudomonadati</taxon>
        <taxon>Pseudomonadota</taxon>
        <taxon>Alphaproteobacteria</taxon>
        <taxon>Sphingomonadales</taxon>
        <taxon>Sphingomonadaceae</taxon>
        <taxon>Novosphingobium</taxon>
    </lineage>
</organism>
<evidence type="ECO:0000313" key="2">
    <source>
        <dbReference type="Proteomes" id="UP001165583"/>
    </source>
</evidence>